<dbReference type="Gene3D" id="1.10.287.470">
    <property type="entry name" value="Helix hairpin bin"/>
    <property type="match status" value="1"/>
</dbReference>
<dbReference type="GO" id="GO:1990281">
    <property type="term" value="C:efflux pump complex"/>
    <property type="evidence" value="ECO:0007669"/>
    <property type="project" value="TreeGrafter"/>
</dbReference>
<reference evidence="2" key="1">
    <citation type="submission" date="2021-01" db="EMBL/GenBank/DDBJ databases">
        <title>Description of Breznakiella homolactica.</title>
        <authorList>
            <person name="Song Y."/>
            <person name="Brune A."/>
        </authorList>
    </citation>
    <scope>NUCLEOTIDE SEQUENCE</scope>
    <source>
        <strain evidence="2">RmG30</strain>
    </source>
</reference>
<gene>
    <name evidence="2" type="ORF">JFL75_16495</name>
</gene>
<evidence type="ECO:0000313" key="2">
    <source>
        <dbReference type="EMBL" id="QQO08515.1"/>
    </source>
</evidence>
<dbReference type="GO" id="GO:0015562">
    <property type="term" value="F:efflux transmembrane transporter activity"/>
    <property type="evidence" value="ECO:0007669"/>
    <property type="project" value="TreeGrafter"/>
</dbReference>
<protein>
    <submittedName>
        <fullName evidence="2">Efflux RND transporter periplasmic adaptor subunit</fullName>
    </submittedName>
</protein>
<dbReference type="AlphaFoldDB" id="A0A7T7XLI3"/>
<evidence type="ECO:0000256" key="1">
    <source>
        <dbReference type="ARBA" id="ARBA00009477"/>
    </source>
</evidence>
<keyword evidence="3" id="KW-1185">Reference proteome</keyword>
<dbReference type="KEGG" id="bhc:JFL75_16495"/>
<evidence type="ECO:0000313" key="3">
    <source>
        <dbReference type="Proteomes" id="UP000595917"/>
    </source>
</evidence>
<comment type="similarity">
    <text evidence="1">Belongs to the membrane fusion protein (MFP) (TC 8.A.1) family.</text>
</comment>
<dbReference type="EMBL" id="CP067089">
    <property type="protein sequence ID" value="QQO08515.1"/>
    <property type="molecule type" value="Genomic_DNA"/>
</dbReference>
<dbReference type="Gene3D" id="2.40.420.20">
    <property type="match status" value="1"/>
</dbReference>
<dbReference type="PANTHER" id="PTHR30469:SF15">
    <property type="entry name" value="HLYD FAMILY OF SECRETION PROTEINS"/>
    <property type="match status" value="1"/>
</dbReference>
<dbReference type="PANTHER" id="PTHR30469">
    <property type="entry name" value="MULTIDRUG RESISTANCE PROTEIN MDTA"/>
    <property type="match status" value="1"/>
</dbReference>
<organism evidence="2 3">
    <name type="scientific">Breznakiella homolactica</name>
    <dbReference type="NCBI Taxonomy" id="2798577"/>
    <lineage>
        <taxon>Bacteria</taxon>
        <taxon>Pseudomonadati</taxon>
        <taxon>Spirochaetota</taxon>
        <taxon>Spirochaetia</taxon>
        <taxon>Spirochaetales</taxon>
        <taxon>Breznakiellaceae</taxon>
        <taxon>Breznakiella</taxon>
    </lineage>
</organism>
<dbReference type="PROSITE" id="PS51257">
    <property type="entry name" value="PROKAR_LIPOPROTEIN"/>
    <property type="match status" value="1"/>
</dbReference>
<name>A0A7T7XLI3_9SPIR</name>
<dbReference type="SUPFAM" id="SSF111369">
    <property type="entry name" value="HlyD-like secretion proteins"/>
    <property type="match status" value="1"/>
</dbReference>
<dbReference type="RefSeq" id="WP_215625821.1">
    <property type="nucleotide sequence ID" value="NZ_CP067089.2"/>
</dbReference>
<dbReference type="NCBIfam" id="TIGR01730">
    <property type="entry name" value="RND_mfp"/>
    <property type="match status" value="1"/>
</dbReference>
<sequence>MKEKWFLSALGILLLLACTGCGGKKSGPAVEASSMEQIHAEKGIPVAVREMAYEDFSVYRKYPTVLYARSESTAYSSISDVVRSINVKIGDRVEQDQVVLSLSQDNPTYQQARLSFDNAKSTYDRSRLLFGNGDISRQDFDNAKMQYDLARTNLDAAADMINIKAPIGGTITQLNVHTTANVRPGTPLFTVSNQNGYEARFHVEANEIDLIKTGERVFIYKDGDTIEGRVTQVSLVMDVTKQAFPVTAFFDVQSRKLVSGMGVDLSVEVYRNEHALVAERKELIRTDEGYEAYLAVDGRARPVQIVLGQEQGLSFEVIGGLKEGDLLITRGNQQVSPETVLNIIHTNRTKAE</sequence>
<dbReference type="InterPro" id="IPR006143">
    <property type="entry name" value="RND_pump_MFP"/>
</dbReference>
<dbReference type="Proteomes" id="UP000595917">
    <property type="component" value="Chromosome"/>
</dbReference>
<dbReference type="Gene3D" id="2.40.50.100">
    <property type="match status" value="1"/>
</dbReference>
<accession>A0A7T7XLI3</accession>
<proteinExistence type="inferred from homology"/>